<dbReference type="Proteomes" id="UP000199705">
    <property type="component" value="Unassembled WGS sequence"/>
</dbReference>
<accession>A0A1G8NLE5</accession>
<evidence type="ECO:0000313" key="2">
    <source>
        <dbReference type="EMBL" id="SDI80972.1"/>
    </source>
</evidence>
<dbReference type="EMBL" id="FNCG01000034">
    <property type="protein sequence ID" value="SDI80972.1"/>
    <property type="molecule type" value="Genomic_DNA"/>
</dbReference>
<feature type="signal peptide" evidence="1">
    <location>
        <begin position="1"/>
        <end position="24"/>
    </location>
</feature>
<reference evidence="3" key="1">
    <citation type="submission" date="2016-10" db="EMBL/GenBank/DDBJ databases">
        <authorList>
            <person name="Varghese N."/>
            <person name="Submissions S."/>
        </authorList>
    </citation>
    <scope>NUCLEOTIDE SEQUENCE [LARGE SCALE GENOMIC DNA]</scope>
    <source>
        <strain evidence="3">Gh-67</strain>
    </source>
</reference>
<feature type="chain" id="PRO_5011678426" description="TerB family tellurite resistance protein" evidence="1">
    <location>
        <begin position="25"/>
        <end position="215"/>
    </location>
</feature>
<organism evidence="2 3">
    <name type="scientific">Mucilaginibacter gossypii</name>
    <dbReference type="NCBI Taxonomy" id="551996"/>
    <lineage>
        <taxon>Bacteria</taxon>
        <taxon>Pseudomonadati</taxon>
        <taxon>Bacteroidota</taxon>
        <taxon>Sphingobacteriia</taxon>
        <taxon>Sphingobacteriales</taxon>
        <taxon>Sphingobacteriaceae</taxon>
        <taxon>Mucilaginibacter</taxon>
    </lineage>
</organism>
<evidence type="ECO:0008006" key="4">
    <source>
        <dbReference type="Google" id="ProtNLM"/>
    </source>
</evidence>
<gene>
    <name evidence="2" type="ORF">SAMN05192573_13417</name>
</gene>
<name>A0A1G8NLE5_9SPHI</name>
<evidence type="ECO:0000256" key="1">
    <source>
        <dbReference type="SAM" id="SignalP"/>
    </source>
</evidence>
<keyword evidence="1" id="KW-0732">Signal</keyword>
<dbReference type="RefSeq" id="WP_091176448.1">
    <property type="nucleotide sequence ID" value="NZ_FNCG01000034.1"/>
</dbReference>
<dbReference type="STRING" id="551996.SAMN05192573_13417"/>
<protein>
    <recommendedName>
        <fullName evidence="4">TerB family tellurite resistance protein</fullName>
    </recommendedName>
</protein>
<keyword evidence="3" id="KW-1185">Reference proteome</keyword>
<dbReference type="AlphaFoldDB" id="A0A1G8NLE5"/>
<evidence type="ECO:0000313" key="3">
    <source>
        <dbReference type="Proteomes" id="UP000199705"/>
    </source>
</evidence>
<sequence length="215" mass="24447">MKKLIFTILLTVGLFSLLPQQSKAQSVDDCMQQLILDYEKLASLKNILSQMYQGYEVLSKGYSAVKGVAQGNFSLHQVFLDGLYLVSPTVRKSPRITDIISDQATLVSEYRQASGSFSRSSRFKPDELAYMMTVYNNLISASLQNLDNLVMIVTDSQLRMSDAERLRAIDRMYLESYNQLIYMRRFNGQASAMAKQRVVTEQDRQALHSIYGIKP</sequence>
<proteinExistence type="predicted"/>